<comment type="subcellular location">
    <subcellularLocation>
        <location evidence="1">Membrane</location>
        <topology evidence="1">Multi-pass membrane protein</topology>
    </subcellularLocation>
</comment>
<dbReference type="STRING" id="1384049.CD29_06050"/>
<dbReference type="AlphaFoldDB" id="A0A0A3IA24"/>
<keyword evidence="2 5" id="KW-0812">Transmembrane</keyword>
<evidence type="ECO:0000256" key="3">
    <source>
        <dbReference type="ARBA" id="ARBA00022989"/>
    </source>
</evidence>
<sequence length="206" mass="23628">MVYAGRNRNVNMILQHYAVMWGLMLFGVLFGTWLPSSVVTPISLICLALIVVTCFVKHIRLPDIILYLVPFLTGIMLLWLYLFFIDILGEDLLFTVFVSTVIIFTLLAVAGMKIPGDITEMGSIIFAVVVVVIVFSFVFVFFPVENTFLLFLAAMLVLFFAVYTVFEFNMICYNYVRDDDVIYVTLYLFLSFFNLIANLLEVVRRN</sequence>
<evidence type="ECO:0000313" key="6">
    <source>
        <dbReference type="EMBL" id="KGR79658.1"/>
    </source>
</evidence>
<accession>A0A0A3IA24</accession>
<evidence type="ECO:0000313" key="7">
    <source>
        <dbReference type="Proteomes" id="UP000030416"/>
    </source>
</evidence>
<evidence type="ECO:0000256" key="4">
    <source>
        <dbReference type="ARBA" id="ARBA00023136"/>
    </source>
</evidence>
<feature type="transmembrane region" description="Helical" evidence="5">
    <location>
        <begin position="12"/>
        <end position="32"/>
    </location>
</feature>
<name>A0A0A3IA24_9BACL</name>
<dbReference type="GO" id="GO:0016020">
    <property type="term" value="C:membrane"/>
    <property type="evidence" value="ECO:0007669"/>
    <property type="project" value="UniProtKB-SubCell"/>
</dbReference>
<dbReference type="EMBL" id="JPVN01000005">
    <property type="protein sequence ID" value="KGR79658.1"/>
    <property type="molecule type" value="Genomic_DNA"/>
</dbReference>
<feature type="transmembrane region" description="Helical" evidence="5">
    <location>
        <begin position="181"/>
        <end position="200"/>
    </location>
</feature>
<keyword evidence="7" id="KW-1185">Reference proteome</keyword>
<comment type="caution">
    <text evidence="6">The sequence shown here is derived from an EMBL/GenBank/DDBJ whole genome shotgun (WGS) entry which is preliminary data.</text>
</comment>
<protein>
    <submittedName>
        <fullName evidence="6">Uncharacterized protein</fullName>
    </submittedName>
</protein>
<proteinExistence type="predicted"/>
<dbReference type="InterPro" id="IPR006214">
    <property type="entry name" value="Bax_inhibitor_1-related"/>
</dbReference>
<keyword evidence="3 5" id="KW-1133">Transmembrane helix</keyword>
<organism evidence="6 7">
    <name type="scientific">Ureibacillus manganicus DSM 26584</name>
    <dbReference type="NCBI Taxonomy" id="1384049"/>
    <lineage>
        <taxon>Bacteria</taxon>
        <taxon>Bacillati</taxon>
        <taxon>Bacillota</taxon>
        <taxon>Bacilli</taxon>
        <taxon>Bacillales</taxon>
        <taxon>Caryophanaceae</taxon>
        <taxon>Ureibacillus</taxon>
    </lineage>
</organism>
<evidence type="ECO:0000256" key="2">
    <source>
        <dbReference type="ARBA" id="ARBA00022692"/>
    </source>
</evidence>
<feature type="transmembrane region" description="Helical" evidence="5">
    <location>
        <begin position="124"/>
        <end position="142"/>
    </location>
</feature>
<dbReference type="Pfam" id="PF01027">
    <property type="entry name" value="Bax1-I"/>
    <property type="match status" value="1"/>
</dbReference>
<dbReference type="Proteomes" id="UP000030416">
    <property type="component" value="Unassembled WGS sequence"/>
</dbReference>
<feature type="transmembrane region" description="Helical" evidence="5">
    <location>
        <begin position="91"/>
        <end position="112"/>
    </location>
</feature>
<feature type="transmembrane region" description="Helical" evidence="5">
    <location>
        <begin position="148"/>
        <end position="169"/>
    </location>
</feature>
<evidence type="ECO:0000256" key="5">
    <source>
        <dbReference type="SAM" id="Phobius"/>
    </source>
</evidence>
<evidence type="ECO:0000256" key="1">
    <source>
        <dbReference type="ARBA" id="ARBA00004141"/>
    </source>
</evidence>
<gene>
    <name evidence="6" type="ORF">CD29_06050</name>
</gene>
<keyword evidence="4 5" id="KW-0472">Membrane</keyword>
<dbReference type="eggNOG" id="COG0670">
    <property type="taxonomic scope" value="Bacteria"/>
</dbReference>
<feature type="transmembrane region" description="Helical" evidence="5">
    <location>
        <begin position="64"/>
        <end position="85"/>
    </location>
</feature>
<reference evidence="6 7" key="1">
    <citation type="submission" date="2014-02" db="EMBL/GenBank/DDBJ databases">
        <title>Draft genome sequence of Lysinibacillus manganicus DSM 26584T.</title>
        <authorList>
            <person name="Zhang F."/>
            <person name="Wang G."/>
            <person name="Zhang L."/>
        </authorList>
    </citation>
    <scope>NUCLEOTIDE SEQUENCE [LARGE SCALE GENOMIC DNA]</scope>
    <source>
        <strain evidence="6 7">DSM 26584</strain>
    </source>
</reference>
<dbReference type="OrthoDB" id="9793828at2"/>